<proteinExistence type="predicted"/>
<sequence length="272" mass="29213">MEYWFSRVTAVLALLAACSRAATFNNNYFTFPLKSDEVPEVHNGDTLNVTWKSGYDQAILYHWCGQTLMQEFPGLGGDGTQSFIVNTSWTSPCHWQYVNQENIATFLDSGFVDVTNIKATPAVTWAPTSSGVACGIQTVTTTNNAGKTITSVATSEATATSASNNTAANVSASTTAACDNQLNTSGLITGPGIGVGVAIGALVAGLTAAGWALLVRRHSSRQRAMAMHSRDPHEGYPRSYELPYSARPVEIESSRDSRSRFAELPSEDMRNK</sequence>
<dbReference type="PROSITE" id="PS51257">
    <property type="entry name" value="PROKAR_LIPOPROTEIN"/>
    <property type="match status" value="1"/>
</dbReference>
<organism evidence="4 5">
    <name type="scientific">Macrophomina phaseolina (strain MS6)</name>
    <name type="common">Charcoal rot fungus</name>
    <dbReference type="NCBI Taxonomy" id="1126212"/>
    <lineage>
        <taxon>Eukaryota</taxon>
        <taxon>Fungi</taxon>
        <taxon>Dikarya</taxon>
        <taxon>Ascomycota</taxon>
        <taxon>Pezizomycotina</taxon>
        <taxon>Dothideomycetes</taxon>
        <taxon>Dothideomycetes incertae sedis</taxon>
        <taxon>Botryosphaeriales</taxon>
        <taxon>Botryosphaeriaceae</taxon>
        <taxon>Macrophomina</taxon>
    </lineage>
</organism>
<feature type="region of interest" description="Disordered" evidence="1">
    <location>
        <begin position="226"/>
        <end position="272"/>
    </location>
</feature>
<feature type="chain" id="PRO_5003864461" evidence="3">
    <location>
        <begin position="22"/>
        <end position="272"/>
    </location>
</feature>
<evidence type="ECO:0000256" key="1">
    <source>
        <dbReference type="SAM" id="MobiDB-lite"/>
    </source>
</evidence>
<dbReference type="Proteomes" id="UP000007129">
    <property type="component" value="Unassembled WGS sequence"/>
</dbReference>
<dbReference type="InParanoid" id="K2SE15"/>
<feature type="transmembrane region" description="Helical" evidence="2">
    <location>
        <begin position="193"/>
        <end position="215"/>
    </location>
</feature>
<keyword evidence="3" id="KW-0732">Signal</keyword>
<protein>
    <submittedName>
        <fullName evidence="4">Uncharacterized protein</fullName>
    </submittedName>
</protein>
<dbReference type="VEuPathDB" id="FungiDB:MPH_07773"/>
<keyword evidence="2" id="KW-0472">Membrane</keyword>
<dbReference type="AlphaFoldDB" id="K2SE15"/>
<dbReference type="OrthoDB" id="3943203at2759"/>
<dbReference type="STRING" id="1126212.K2SE15"/>
<keyword evidence="2" id="KW-1133">Transmembrane helix</keyword>
<dbReference type="EMBL" id="AHHD01000330">
    <property type="protein sequence ID" value="EKG15090.1"/>
    <property type="molecule type" value="Genomic_DNA"/>
</dbReference>
<comment type="caution">
    <text evidence="4">The sequence shown here is derived from an EMBL/GenBank/DDBJ whole genome shotgun (WGS) entry which is preliminary data.</text>
</comment>
<gene>
    <name evidence="4" type="ORF">MPH_07773</name>
</gene>
<evidence type="ECO:0000256" key="3">
    <source>
        <dbReference type="SAM" id="SignalP"/>
    </source>
</evidence>
<feature type="signal peptide" evidence="3">
    <location>
        <begin position="1"/>
        <end position="21"/>
    </location>
</feature>
<name>K2SE15_MACPH</name>
<dbReference type="HOGENOM" id="CLU_1023338_0_0_1"/>
<evidence type="ECO:0000256" key="2">
    <source>
        <dbReference type="SAM" id="Phobius"/>
    </source>
</evidence>
<reference evidence="4 5" key="1">
    <citation type="journal article" date="2012" name="BMC Genomics">
        <title>Tools to kill: Genome of one of the most destructive plant pathogenic fungi Macrophomina phaseolina.</title>
        <authorList>
            <person name="Islam M.S."/>
            <person name="Haque M.S."/>
            <person name="Islam M.M."/>
            <person name="Emdad E.M."/>
            <person name="Halim A."/>
            <person name="Hossen Q.M.M."/>
            <person name="Hossain M.Z."/>
            <person name="Ahmed B."/>
            <person name="Rahim S."/>
            <person name="Rahman M.S."/>
            <person name="Alam M.M."/>
            <person name="Hou S."/>
            <person name="Wan X."/>
            <person name="Saito J.A."/>
            <person name="Alam M."/>
        </authorList>
    </citation>
    <scope>NUCLEOTIDE SEQUENCE [LARGE SCALE GENOMIC DNA]</scope>
    <source>
        <strain evidence="4 5">MS6</strain>
    </source>
</reference>
<accession>K2SE15</accession>
<feature type="compositionally biased region" description="Basic and acidic residues" evidence="1">
    <location>
        <begin position="249"/>
        <end position="272"/>
    </location>
</feature>
<keyword evidence="2" id="KW-0812">Transmembrane</keyword>
<evidence type="ECO:0000313" key="4">
    <source>
        <dbReference type="EMBL" id="EKG15090.1"/>
    </source>
</evidence>
<evidence type="ECO:0000313" key="5">
    <source>
        <dbReference type="Proteomes" id="UP000007129"/>
    </source>
</evidence>
<dbReference type="eggNOG" id="ENOG502SY1T">
    <property type="taxonomic scope" value="Eukaryota"/>
</dbReference>